<organism evidence="1 2">
    <name type="scientific">Ostreobium quekettii</name>
    <dbReference type="NCBI Taxonomy" id="121088"/>
    <lineage>
        <taxon>Eukaryota</taxon>
        <taxon>Viridiplantae</taxon>
        <taxon>Chlorophyta</taxon>
        <taxon>core chlorophytes</taxon>
        <taxon>Ulvophyceae</taxon>
        <taxon>TCBD clade</taxon>
        <taxon>Bryopsidales</taxon>
        <taxon>Ostreobineae</taxon>
        <taxon>Ostreobiaceae</taxon>
        <taxon>Ostreobium</taxon>
    </lineage>
</organism>
<proteinExistence type="predicted"/>
<dbReference type="EMBL" id="CAJHUC010000359">
    <property type="protein sequence ID" value="CAD7695554.1"/>
    <property type="molecule type" value="Genomic_DNA"/>
</dbReference>
<name>A0A8S1ILB1_9CHLO</name>
<protein>
    <recommendedName>
        <fullName evidence="3">HIT domain-containing protein</fullName>
    </recommendedName>
</protein>
<gene>
    <name evidence="1" type="ORF">OSTQU699_LOCUS915</name>
</gene>
<evidence type="ECO:0008006" key="3">
    <source>
        <dbReference type="Google" id="ProtNLM"/>
    </source>
</evidence>
<evidence type="ECO:0000313" key="2">
    <source>
        <dbReference type="Proteomes" id="UP000708148"/>
    </source>
</evidence>
<dbReference type="OrthoDB" id="9973008at2759"/>
<comment type="caution">
    <text evidence="1">The sequence shown here is derived from an EMBL/GenBank/DDBJ whole genome shotgun (WGS) entry which is preliminary data.</text>
</comment>
<keyword evidence="2" id="KW-1185">Reference proteome</keyword>
<reference evidence="1" key="1">
    <citation type="submission" date="2020-12" db="EMBL/GenBank/DDBJ databases">
        <authorList>
            <person name="Iha C."/>
        </authorList>
    </citation>
    <scope>NUCLEOTIDE SEQUENCE</scope>
</reference>
<dbReference type="AlphaFoldDB" id="A0A8S1ILB1"/>
<accession>A0A8S1ILB1</accession>
<dbReference type="Gene3D" id="3.30.428.10">
    <property type="entry name" value="HIT-like"/>
    <property type="match status" value="1"/>
</dbReference>
<dbReference type="Proteomes" id="UP000708148">
    <property type="component" value="Unassembled WGS sequence"/>
</dbReference>
<dbReference type="InterPro" id="IPR036265">
    <property type="entry name" value="HIT-like_sf"/>
</dbReference>
<sequence>MLGEGGGDGGGPVKAARCMSCDLECPLSVGILGDELERMKPSEDPIPCSRDSLVKEQNGMRCWLDAKGRDKLIVTPIRHVRSLAELSDKEAGNMFLVAVDLLQELRLADFQSLILNHGTWQNHAHLHLKVNINPRCASPGLPKSPGSNKRTAWGPSGDPKWWSDWMLNVGKKDLQQKLIKLQAFSECLPDNRRGLPLGWTNSCEMGPRKRHS</sequence>
<dbReference type="SUPFAM" id="SSF54197">
    <property type="entry name" value="HIT-like"/>
    <property type="match status" value="1"/>
</dbReference>
<evidence type="ECO:0000313" key="1">
    <source>
        <dbReference type="EMBL" id="CAD7695554.1"/>
    </source>
</evidence>